<dbReference type="PANTHER" id="PTHR42724">
    <property type="entry name" value="TETRAACYLDISACCHARIDE 4'-KINASE"/>
    <property type="match status" value="1"/>
</dbReference>
<dbReference type="PANTHER" id="PTHR42724:SF1">
    <property type="entry name" value="TETRAACYLDISACCHARIDE 4'-KINASE, MITOCHONDRIAL-RELATED"/>
    <property type="match status" value="1"/>
</dbReference>
<dbReference type="Proteomes" id="UP000516349">
    <property type="component" value="Chromosome"/>
</dbReference>
<evidence type="ECO:0000256" key="4">
    <source>
        <dbReference type="ARBA" id="ARBA00016436"/>
    </source>
</evidence>
<comment type="similarity">
    <text evidence="13">Belongs to the LpxK family.</text>
</comment>
<evidence type="ECO:0000256" key="5">
    <source>
        <dbReference type="ARBA" id="ARBA00022516"/>
    </source>
</evidence>
<dbReference type="AlphaFoldDB" id="A0A7H1NQH9"/>
<proteinExistence type="inferred from homology"/>
<name>A0A7H1NQH9_9PROT</name>
<evidence type="ECO:0000256" key="13">
    <source>
        <dbReference type="HAMAP-Rule" id="MF_00409"/>
    </source>
</evidence>
<gene>
    <name evidence="13 14" type="primary">lpxK</name>
    <name evidence="14" type="ORF">JGUZn3_08060</name>
</gene>
<evidence type="ECO:0000256" key="8">
    <source>
        <dbReference type="ARBA" id="ARBA00022741"/>
    </source>
</evidence>
<evidence type="ECO:0000256" key="2">
    <source>
        <dbReference type="ARBA" id="ARBA00004870"/>
    </source>
</evidence>
<keyword evidence="7 13" id="KW-0808">Transferase</keyword>
<dbReference type="HAMAP" id="MF_00409">
    <property type="entry name" value="LpxK"/>
    <property type="match status" value="1"/>
</dbReference>
<dbReference type="EMBL" id="CP060244">
    <property type="protein sequence ID" value="QNT78039.1"/>
    <property type="molecule type" value="Genomic_DNA"/>
</dbReference>
<dbReference type="GO" id="GO:0009244">
    <property type="term" value="P:lipopolysaccharide core region biosynthetic process"/>
    <property type="evidence" value="ECO:0007669"/>
    <property type="project" value="TreeGrafter"/>
</dbReference>
<evidence type="ECO:0000256" key="1">
    <source>
        <dbReference type="ARBA" id="ARBA00002274"/>
    </source>
</evidence>
<sequence length="344" mass="37880">MFPFHHLHPPAFWYNSPSLKPSPPKAFTPGWPKILAPFTLITRILSAHRLKGRNKSPFPIPVLCCGNLTVGGSGKTPVTIALVQELQKAGKNVHILCRGYGGKLKAATRVDLASHGADLVGDEALLLAQYAPCWMGANRLETAWLAQKAGADCLVMDDGFQNTTLTPTMGLLIINSQRGFGNGYLLPAGPLREPVSAGMARAAGVIFIGPPHQELLRHLPPSLEYWQAKRKADPALAKLYNRTVVAFSGIGEPEQFFAMIRTAKPAKVITQSFPDHFPFPEKTIRQLYKLAEKNNAILVTTEKDCMKIPPSFRKNLFILSLSLEWENPEAPTLIIKKFLNSYLP</sequence>
<dbReference type="GO" id="GO:0009029">
    <property type="term" value="F:lipid-A 4'-kinase activity"/>
    <property type="evidence" value="ECO:0007669"/>
    <property type="project" value="UniProtKB-UniRule"/>
</dbReference>
<evidence type="ECO:0000256" key="3">
    <source>
        <dbReference type="ARBA" id="ARBA00012071"/>
    </source>
</evidence>
<evidence type="ECO:0000256" key="10">
    <source>
        <dbReference type="ARBA" id="ARBA00022840"/>
    </source>
</evidence>
<evidence type="ECO:0000256" key="6">
    <source>
        <dbReference type="ARBA" id="ARBA00022556"/>
    </source>
</evidence>
<dbReference type="RefSeq" id="WP_203414422.1">
    <property type="nucleotide sequence ID" value="NZ_CP060244.1"/>
</dbReference>
<keyword evidence="15" id="KW-1185">Reference proteome</keyword>
<dbReference type="Pfam" id="PF02606">
    <property type="entry name" value="LpxK"/>
    <property type="match status" value="1"/>
</dbReference>
<comment type="pathway">
    <text evidence="2 13">Glycolipid biosynthesis; lipid IV(A) biosynthesis; lipid IV(A) from (3R)-3-hydroxytetradecanoyl-[acyl-carrier-protein] and UDP-N-acetyl-alpha-D-glucosamine: step 6/6.</text>
</comment>
<dbReference type="SUPFAM" id="SSF52540">
    <property type="entry name" value="P-loop containing nucleoside triphosphate hydrolases"/>
    <property type="match status" value="1"/>
</dbReference>
<protein>
    <recommendedName>
        <fullName evidence="4 13">Tetraacyldisaccharide 4'-kinase</fullName>
        <ecNumber evidence="3 13">2.7.1.130</ecNumber>
    </recommendedName>
    <alternativeName>
        <fullName evidence="12 13">Lipid A 4'-kinase</fullName>
    </alternativeName>
</protein>
<evidence type="ECO:0000256" key="12">
    <source>
        <dbReference type="ARBA" id="ARBA00029757"/>
    </source>
</evidence>
<accession>A0A7H1NQH9</accession>
<keyword evidence="11 13" id="KW-0443">Lipid metabolism</keyword>
<dbReference type="InterPro" id="IPR027417">
    <property type="entry name" value="P-loop_NTPase"/>
</dbReference>
<dbReference type="GO" id="GO:0009245">
    <property type="term" value="P:lipid A biosynthetic process"/>
    <property type="evidence" value="ECO:0007669"/>
    <property type="project" value="UniProtKB-UniRule"/>
</dbReference>
<comment type="catalytic activity">
    <reaction evidence="13">
        <text>a lipid A disaccharide + ATP = a lipid IVA + ADP + H(+)</text>
        <dbReference type="Rhea" id="RHEA:67840"/>
        <dbReference type="ChEBI" id="CHEBI:15378"/>
        <dbReference type="ChEBI" id="CHEBI:30616"/>
        <dbReference type="ChEBI" id="CHEBI:176343"/>
        <dbReference type="ChEBI" id="CHEBI:176425"/>
        <dbReference type="ChEBI" id="CHEBI:456216"/>
        <dbReference type="EC" id="2.7.1.130"/>
    </reaction>
</comment>
<dbReference type="GO" id="GO:0005524">
    <property type="term" value="F:ATP binding"/>
    <property type="evidence" value="ECO:0007669"/>
    <property type="project" value="UniProtKB-UniRule"/>
</dbReference>
<dbReference type="GO" id="GO:0005886">
    <property type="term" value="C:plasma membrane"/>
    <property type="evidence" value="ECO:0007669"/>
    <property type="project" value="TreeGrafter"/>
</dbReference>
<evidence type="ECO:0000313" key="14">
    <source>
        <dbReference type="EMBL" id="QNT78039.1"/>
    </source>
</evidence>
<dbReference type="EC" id="2.7.1.130" evidence="3 13"/>
<evidence type="ECO:0000256" key="7">
    <source>
        <dbReference type="ARBA" id="ARBA00022679"/>
    </source>
</evidence>
<evidence type="ECO:0000256" key="9">
    <source>
        <dbReference type="ARBA" id="ARBA00022777"/>
    </source>
</evidence>
<keyword evidence="10 13" id="KW-0067">ATP-binding</keyword>
<evidence type="ECO:0000313" key="15">
    <source>
        <dbReference type="Proteomes" id="UP000516349"/>
    </source>
</evidence>
<feature type="binding site" evidence="13">
    <location>
        <begin position="69"/>
        <end position="76"/>
    </location>
    <ligand>
        <name>ATP</name>
        <dbReference type="ChEBI" id="CHEBI:30616"/>
    </ligand>
</feature>
<keyword evidence="8 13" id="KW-0547">Nucleotide-binding</keyword>
<keyword evidence="5 13" id="KW-0444">Lipid biosynthesis</keyword>
<dbReference type="UniPathway" id="UPA00359">
    <property type="reaction ID" value="UER00482"/>
</dbReference>
<keyword evidence="9 13" id="KW-0418">Kinase</keyword>
<evidence type="ECO:0000256" key="11">
    <source>
        <dbReference type="ARBA" id="ARBA00023098"/>
    </source>
</evidence>
<dbReference type="NCBIfam" id="TIGR00682">
    <property type="entry name" value="lpxK"/>
    <property type="match status" value="1"/>
</dbReference>
<organism evidence="14 15">
    <name type="scientific">Entomobacter blattae</name>
    <dbReference type="NCBI Taxonomy" id="2762277"/>
    <lineage>
        <taxon>Bacteria</taxon>
        <taxon>Pseudomonadati</taxon>
        <taxon>Pseudomonadota</taxon>
        <taxon>Alphaproteobacteria</taxon>
        <taxon>Acetobacterales</taxon>
        <taxon>Acetobacteraceae</taxon>
        <taxon>Entomobacter</taxon>
    </lineage>
</organism>
<reference evidence="14 15" key="1">
    <citation type="submission" date="2020-08" db="EMBL/GenBank/DDBJ databases">
        <title>Complete genome sequence of Entomobacter blattae G55GP.</title>
        <authorList>
            <person name="Poehlein A."/>
            <person name="Guzman J."/>
            <person name="Daniel R."/>
            <person name="Vilcinskas A."/>
        </authorList>
    </citation>
    <scope>NUCLEOTIDE SEQUENCE [LARGE SCALE GENOMIC DNA]</scope>
    <source>
        <strain evidence="14 15">G55GP</strain>
    </source>
</reference>
<dbReference type="KEGG" id="ebla:JGUZn3_08060"/>
<keyword evidence="6 13" id="KW-0441">Lipid A biosynthesis</keyword>
<comment type="function">
    <text evidence="1 13">Transfers the gamma-phosphate of ATP to the 4'-position of a tetraacyldisaccharide 1-phosphate intermediate (termed DS-1-P) to form tetraacyldisaccharide 1,4'-bis-phosphate (lipid IVA).</text>
</comment>
<dbReference type="InterPro" id="IPR003758">
    <property type="entry name" value="LpxK"/>
</dbReference>